<reference evidence="1" key="1">
    <citation type="submission" date="2019-08" db="EMBL/GenBank/DDBJ databases">
        <authorList>
            <person name="Kucharzyk K."/>
            <person name="Murdoch R.W."/>
            <person name="Higgins S."/>
            <person name="Loffler F."/>
        </authorList>
    </citation>
    <scope>NUCLEOTIDE SEQUENCE</scope>
</reference>
<dbReference type="AntiFam" id="ANF00095">
    <property type="entry name" value="Shadow ORF (opposite ABC transporters)"/>
</dbReference>
<organism evidence="1">
    <name type="scientific">bioreactor metagenome</name>
    <dbReference type="NCBI Taxonomy" id="1076179"/>
    <lineage>
        <taxon>unclassified sequences</taxon>
        <taxon>metagenomes</taxon>
        <taxon>ecological metagenomes</taxon>
    </lineage>
</organism>
<dbReference type="AntiFam" id="ANF00142">
    <property type="entry name" value="Shadow ORF (opposite yadG)"/>
</dbReference>
<proteinExistence type="predicted"/>
<accession>A0A645C948</accession>
<name>A0A645C948_9ZZZZ</name>
<gene>
    <name evidence="1" type="ORF">SDC9_118795</name>
</gene>
<dbReference type="EMBL" id="VSSQ01024354">
    <property type="protein sequence ID" value="MPM71824.1"/>
    <property type="molecule type" value="Genomic_DNA"/>
</dbReference>
<evidence type="ECO:0000313" key="1">
    <source>
        <dbReference type="EMBL" id="MPM71824.1"/>
    </source>
</evidence>
<dbReference type="AlphaFoldDB" id="A0A645C948"/>
<sequence>MVLDPIIGDAMHEVLVDLDKFRTQIRPHAQVGEALAKVVDGDAVAQPPVVQQGVAQGRKIVDLLVLGDLDDDAARGQAQAAQQVQQFGLYRNVQPAGGFVHKHQFGMGDEVAGDLQALLHTAGKGGWQVVDTRGRDLHLLQPALRGGADVAVVTRASGHQAFADIASGGDLTAQAIQRMLMHHAPFGAQQTATVGLVHAVQRTVLIQNLTALRRQP</sequence>
<protein>
    <submittedName>
        <fullName evidence="1">Uncharacterized protein</fullName>
    </submittedName>
</protein>
<comment type="caution">
    <text evidence="1">The sequence shown here is derived from an EMBL/GenBank/DDBJ whole genome shotgun (WGS) entry which is preliminary data.</text>
</comment>